<name>A0A3S3P8G4_9ACAR</name>
<evidence type="ECO:0000313" key="6">
    <source>
        <dbReference type="EMBL" id="RWS03323.1"/>
    </source>
</evidence>
<feature type="region of interest" description="Disordered" evidence="5">
    <location>
        <begin position="410"/>
        <end position="447"/>
    </location>
</feature>
<evidence type="ECO:0000256" key="2">
    <source>
        <dbReference type="ARBA" id="ARBA00022737"/>
    </source>
</evidence>
<evidence type="ECO:0000256" key="4">
    <source>
        <dbReference type="RuleBase" id="RU280818"/>
    </source>
</evidence>
<accession>A0A3S3P8G4</accession>
<reference evidence="6 7" key="1">
    <citation type="journal article" date="2018" name="Gigascience">
        <title>Genomes of trombidid mites reveal novel predicted allergens and laterally-transferred genes associated with secondary metabolism.</title>
        <authorList>
            <person name="Dong X."/>
            <person name="Chaisiri K."/>
            <person name="Xia D."/>
            <person name="Armstrong S.D."/>
            <person name="Fang Y."/>
            <person name="Donnelly M.J."/>
            <person name="Kadowaki T."/>
            <person name="McGarry J.W."/>
            <person name="Darby A.C."/>
            <person name="Makepeace B.L."/>
        </authorList>
    </citation>
    <scope>NUCLEOTIDE SEQUENCE [LARGE SCALE GENOMIC DNA]</scope>
    <source>
        <strain evidence="6">UoL-WK</strain>
    </source>
</reference>
<dbReference type="STRING" id="1965070.A0A3S3P8G4"/>
<dbReference type="SMART" id="SM01167">
    <property type="entry name" value="DUF1900"/>
    <property type="match status" value="1"/>
</dbReference>
<feature type="repeat" description="WD" evidence="3">
    <location>
        <begin position="61"/>
        <end position="103"/>
    </location>
</feature>
<dbReference type="Pfam" id="PF16300">
    <property type="entry name" value="WD40_4"/>
    <property type="match status" value="1"/>
</dbReference>
<evidence type="ECO:0000313" key="7">
    <source>
        <dbReference type="Proteomes" id="UP000285301"/>
    </source>
</evidence>
<dbReference type="Pfam" id="PF00400">
    <property type="entry name" value="WD40"/>
    <property type="match status" value="3"/>
</dbReference>
<keyword evidence="2 4" id="KW-0677">Repeat</keyword>
<evidence type="ECO:0000256" key="5">
    <source>
        <dbReference type="SAM" id="MobiDB-lite"/>
    </source>
</evidence>
<organism evidence="6 7">
    <name type="scientific">Dinothrombium tinctorium</name>
    <dbReference type="NCBI Taxonomy" id="1965070"/>
    <lineage>
        <taxon>Eukaryota</taxon>
        <taxon>Metazoa</taxon>
        <taxon>Ecdysozoa</taxon>
        <taxon>Arthropoda</taxon>
        <taxon>Chelicerata</taxon>
        <taxon>Arachnida</taxon>
        <taxon>Acari</taxon>
        <taxon>Acariformes</taxon>
        <taxon>Trombidiformes</taxon>
        <taxon>Prostigmata</taxon>
        <taxon>Anystina</taxon>
        <taxon>Parasitengona</taxon>
        <taxon>Trombidioidea</taxon>
        <taxon>Trombidiidae</taxon>
        <taxon>Dinothrombium</taxon>
    </lineage>
</organism>
<dbReference type="Proteomes" id="UP000285301">
    <property type="component" value="Unassembled WGS sequence"/>
</dbReference>
<keyword evidence="1 3" id="KW-0853">WD repeat</keyword>
<dbReference type="PROSITE" id="PS00678">
    <property type="entry name" value="WD_REPEATS_1"/>
    <property type="match status" value="1"/>
</dbReference>
<dbReference type="GO" id="GO:0051015">
    <property type="term" value="F:actin filament binding"/>
    <property type="evidence" value="ECO:0007669"/>
    <property type="project" value="TreeGrafter"/>
</dbReference>
<dbReference type="InterPro" id="IPR001680">
    <property type="entry name" value="WD40_rpt"/>
</dbReference>
<feature type="compositionally biased region" description="Polar residues" evidence="5">
    <location>
        <begin position="414"/>
        <end position="424"/>
    </location>
</feature>
<feature type="region of interest" description="Disordered" evidence="5">
    <location>
        <begin position="333"/>
        <end position="374"/>
    </location>
</feature>
<dbReference type="SMART" id="SM00320">
    <property type="entry name" value="WD40"/>
    <property type="match status" value="3"/>
</dbReference>
<comment type="caution">
    <text evidence="6">The sequence shown here is derived from an EMBL/GenBank/DDBJ whole genome shotgun (WGS) entry which is preliminary data.</text>
</comment>
<dbReference type="OrthoDB" id="1850764at2759"/>
<feature type="non-terminal residue" evidence="6">
    <location>
        <position position="1"/>
    </location>
</feature>
<evidence type="ECO:0000256" key="3">
    <source>
        <dbReference type="PROSITE-ProRule" id="PRU00221"/>
    </source>
</evidence>
<keyword evidence="7" id="KW-1185">Reference proteome</keyword>
<dbReference type="GO" id="GO:0007015">
    <property type="term" value="P:actin filament organization"/>
    <property type="evidence" value="ECO:0007669"/>
    <property type="project" value="TreeGrafter"/>
</dbReference>
<dbReference type="PROSITE" id="PS50082">
    <property type="entry name" value="WD_REPEATS_2"/>
    <property type="match status" value="3"/>
</dbReference>
<gene>
    <name evidence="6" type="ORF">B4U79_08605</name>
</gene>
<dbReference type="InterPro" id="IPR015943">
    <property type="entry name" value="WD40/YVTN_repeat-like_dom_sf"/>
</dbReference>
<feature type="compositionally biased region" description="Low complexity" evidence="5">
    <location>
        <begin position="425"/>
        <end position="436"/>
    </location>
</feature>
<dbReference type="Gene3D" id="2.130.10.10">
    <property type="entry name" value="YVTN repeat-like/Quinoprotein amine dehydrogenase"/>
    <property type="match status" value="1"/>
</dbReference>
<comment type="similarity">
    <text evidence="4">Belongs to the WD repeat coronin family.</text>
</comment>
<dbReference type="PROSITE" id="PS50294">
    <property type="entry name" value="WD_REPEATS_REGION"/>
    <property type="match status" value="2"/>
</dbReference>
<dbReference type="PANTHER" id="PTHR10856">
    <property type="entry name" value="CORONIN"/>
    <property type="match status" value="1"/>
</dbReference>
<protein>
    <recommendedName>
        <fullName evidence="4">Coronin</fullName>
    </recommendedName>
</protein>
<dbReference type="SUPFAM" id="SSF101908">
    <property type="entry name" value="Putative isomerase YbhE"/>
    <property type="match status" value="1"/>
</dbReference>
<dbReference type="InterPro" id="IPR019775">
    <property type="entry name" value="WD40_repeat_CS"/>
</dbReference>
<dbReference type="PANTHER" id="PTHR10856:SF0">
    <property type="entry name" value="CORONIN"/>
    <property type="match status" value="1"/>
</dbReference>
<feature type="repeat" description="WD" evidence="3">
    <location>
        <begin position="11"/>
        <end position="53"/>
    </location>
</feature>
<feature type="repeat" description="WD" evidence="3">
    <location>
        <begin position="103"/>
        <end position="144"/>
    </location>
</feature>
<dbReference type="InterPro" id="IPR015505">
    <property type="entry name" value="Coronin"/>
</dbReference>
<sequence length="447" mass="49907">TGRIDVSHPMVAGHKGPVLDIAWCPFNDNVIASASEDAFVRVWQIPEGGLTRPLTEPVVELHGHQRRVGFLSWHPSANNVLLSAGADCKIIIWNVGTGDILSQIDHPDLVFHCSWSYDGSRLLTSCKDKKIRIYDPKTGEMEQEAEGHEGAKPQRAIYLRNNLIFTTGFSRMSERQYSLRSEASMAEPIVLETLDTSNGVLYPFYDPDVNLVYLCAKGDSNIRYFEITDEAPFVHYINTYQSTEPQRGMGFMPKRGCDILNCEIARFFKLHSKGLVEVLTFTVPRKSELFQEDIYPDTASDVPALTAEEWINGENREPVLMSLKEGYQPTKKAELKVSQKKKPNILDKTAVKKQAATGGSKEATPSPPGSPSVALNSALNQRIEELVNELQKMKAIILKHEVRIRDLEKKVDQQQKGTLDNTQISNSSLNAENNNNGETPGLLPDEV</sequence>
<dbReference type="EMBL" id="NCKU01006608">
    <property type="protein sequence ID" value="RWS03323.1"/>
    <property type="molecule type" value="Genomic_DNA"/>
</dbReference>
<evidence type="ECO:0000256" key="1">
    <source>
        <dbReference type="ARBA" id="ARBA00022574"/>
    </source>
</evidence>
<proteinExistence type="inferred from homology"/>
<dbReference type="AlphaFoldDB" id="A0A3S3P8G4"/>